<evidence type="ECO:0000259" key="5">
    <source>
        <dbReference type="PROSITE" id="PS00028"/>
    </source>
</evidence>
<dbReference type="SMART" id="SM00355">
    <property type="entry name" value="ZnF_C2H2"/>
    <property type="match status" value="2"/>
</dbReference>
<dbReference type="GO" id="GO:0000027">
    <property type="term" value="P:ribosomal large subunit assembly"/>
    <property type="evidence" value="ECO:0007669"/>
    <property type="project" value="TreeGrafter"/>
</dbReference>
<evidence type="ECO:0000256" key="1">
    <source>
        <dbReference type="ARBA" id="ARBA00022722"/>
    </source>
</evidence>
<comment type="caution">
    <text evidence="6">The sequence shown here is derived from an EMBL/GenBank/DDBJ whole genome shotgun (WGS) entry which is preliminary data.</text>
</comment>
<dbReference type="InterPro" id="IPR013520">
    <property type="entry name" value="Ribonucl_H"/>
</dbReference>
<feature type="region of interest" description="Disordered" evidence="4">
    <location>
        <begin position="95"/>
        <end position="192"/>
    </location>
</feature>
<evidence type="ECO:0000256" key="3">
    <source>
        <dbReference type="ARBA" id="ARBA00022839"/>
    </source>
</evidence>
<dbReference type="InterPro" id="IPR012337">
    <property type="entry name" value="RNaseH-like_sf"/>
</dbReference>
<keyword evidence="3" id="KW-0269">Exonuclease</keyword>
<accession>A0A9P4TI21</accession>
<name>A0A9P4TI21_CURKU</name>
<dbReference type="InterPro" id="IPR047021">
    <property type="entry name" value="REXO1/3/4-like"/>
</dbReference>
<feature type="domain" description="C2H2-type" evidence="5">
    <location>
        <begin position="19"/>
        <end position="43"/>
    </location>
</feature>
<organism evidence="6 7">
    <name type="scientific">Curvularia kusanoi</name>
    <name type="common">Cochliobolus kusanoi</name>
    <dbReference type="NCBI Taxonomy" id="90978"/>
    <lineage>
        <taxon>Eukaryota</taxon>
        <taxon>Fungi</taxon>
        <taxon>Dikarya</taxon>
        <taxon>Ascomycota</taxon>
        <taxon>Pezizomycotina</taxon>
        <taxon>Dothideomycetes</taxon>
        <taxon>Pleosporomycetidae</taxon>
        <taxon>Pleosporales</taxon>
        <taxon>Pleosporineae</taxon>
        <taxon>Pleosporaceae</taxon>
        <taxon>Curvularia</taxon>
    </lineage>
</organism>
<keyword evidence="2" id="KW-0378">Hydrolase</keyword>
<dbReference type="Pfam" id="PF00929">
    <property type="entry name" value="RNase_T"/>
    <property type="match status" value="1"/>
</dbReference>
<dbReference type="GO" id="GO:0006364">
    <property type="term" value="P:rRNA processing"/>
    <property type="evidence" value="ECO:0007669"/>
    <property type="project" value="TreeGrafter"/>
</dbReference>
<dbReference type="GO" id="GO:0004527">
    <property type="term" value="F:exonuclease activity"/>
    <property type="evidence" value="ECO:0007669"/>
    <property type="project" value="UniProtKB-KW"/>
</dbReference>
<dbReference type="PANTHER" id="PTHR12801">
    <property type="entry name" value="RNA EXONUCLEASE REXO1 / RECO3 FAMILY MEMBER-RELATED"/>
    <property type="match status" value="1"/>
</dbReference>
<dbReference type="CDD" id="cd06137">
    <property type="entry name" value="DEDDh_RNase"/>
    <property type="match status" value="1"/>
</dbReference>
<dbReference type="SMART" id="SM00479">
    <property type="entry name" value="EXOIII"/>
    <property type="match status" value="1"/>
</dbReference>
<dbReference type="PROSITE" id="PS00028">
    <property type="entry name" value="ZINC_FINGER_C2H2_1"/>
    <property type="match status" value="2"/>
</dbReference>
<reference evidence="6" key="1">
    <citation type="submission" date="2019-04" db="EMBL/GenBank/DDBJ databases">
        <title>Sequencing of skin fungus with MAO and IRED activity.</title>
        <authorList>
            <person name="Marsaioli A.J."/>
            <person name="Bonatto J.M.C."/>
            <person name="Reis Junior O."/>
        </authorList>
    </citation>
    <scope>NUCLEOTIDE SEQUENCE</scope>
    <source>
        <strain evidence="6">30M1</strain>
    </source>
</reference>
<evidence type="ECO:0000256" key="2">
    <source>
        <dbReference type="ARBA" id="ARBA00022801"/>
    </source>
</evidence>
<dbReference type="InterPro" id="IPR013087">
    <property type="entry name" value="Znf_C2H2_type"/>
</dbReference>
<evidence type="ECO:0000256" key="4">
    <source>
        <dbReference type="SAM" id="MobiDB-lite"/>
    </source>
</evidence>
<dbReference type="AlphaFoldDB" id="A0A9P4TI21"/>
<protein>
    <recommendedName>
        <fullName evidence="5">C2H2-type domain-containing protein</fullName>
    </recommendedName>
</protein>
<dbReference type="OrthoDB" id="16516at2759"/>
<dbReference type="EMBL" id="SWKU01000008">
    <property type="protein sequence ID" value="KAF3004364.1"/>
    <property type="molecule type" value="Genomic_DNA"/>
</dbReference>
<sequence>MAVIDSAKKSGSVQQNYICTAPGCKKSFKTVQARAQHLDSAAHRKAVTATGPHKREDAKAIVVIASAHNTQLDYVCTAPGCKRVFKTSQARAQHLGSAVHKKTAIKAASREHNESKSIVVPSVINSSRPTERQPVPNVEAASSKEELPVKHDTTGIPKAQTKTPKAQKPPQPHPANPKGSKQSPLFPWDTRWTNIPPSSHTEIITALHSLLSPPRTQLPSHSHTQPNLKRRAIVLDCEMVGVGPKGTISALARLSAIDFLTGELLIDILVQPFKPVIDWRTTWSGITPALFTAAKAKGQVLEGTAAARRELLQYMDARTVLVGHALHYDLKALGIGHTVTIDSAKLARAAVGNSVKKDWGLKVLCRELLGVTVQDHGKNGHDSVEDALAARELVLWCLSHPEELGRWGARKKEEVEAKKREDAEKERKKMQKQSGIIIAGTREVPYLNDSDDDWEYQNMSLREFNEMCGYPSDYDNWSD</sequence>
<dbReference type="Gene3D" id="3.30.420.10">
    <property type="entry name" value="Ribonuclease H-like superfamily/Ribonuclease H"/>
    <property type="match status" value="1"/>
</dbReference>
<dbReference type="GO" id="GO:0005634">
    <property type="term" value="C:nucleus"/>
    <property type="evidence" value="ECO:0007669"/>
    <property type="project" value="TreeGrafter"/>
</dbReference>
<dbReference type="InterPro" id="IPR036397">
    <property type="entry name" value="RNaseH_sf"/>
</dbReference>
<evidence type="ECO:0000313" key="7">
    <source>
        <dbReference type="Proteomes" id="UP000801428"/>
    </source>
</evidence>
<gene>
    <name evidence="6" type="ORF">E8E13_009815</name>
</gene>
<feature type="compositionally biased region" description="Low complexity" evidence="4">
    <location>
        <begin position="157"/>
        <end position="166"/>
    </location>
</feature>
<feature type="compositionally biased region" description="Basic and acidic residues" evidence="4">
    <location>
        <begin position="142"/>
        <end position="153"/>
    </location>
</feature>
<dbReference type="PANTHER" id="PTHR12801:SF114">
    <property type="entry name" value="EXONUCLEASE, PUTATIVE (AFU_ORTHOLOGUE AFUA_7G00870)-RELATED"/>
    <property type="match status" value="1"/>
</dbReference>
<keyword evidence="1" id="KW-0540">Nuclease</keyword>
<keyword evidence="7" id="KW-1185">Reference proteome</keyword>
<feature type="domain" description="C2H2-type" evidence="5">
    <location>
        <begin position="76"/>
        <end position="100"/>
    </location>
</feature>
<evidence type="ECO:0000313" key="6">
    <source>
        <dbReference type="EMBL" id="KAF3004364.1"/>
    </source>
</evidence>
<dbReference type="GO" id="GO:0003676">
    <property type="term" value="F:nucleic acid binding"/>
    <property type="evidence" value="ECO:0007669"/>
    <property type="project" value="InterPro"/>
</dbReference>
<dbReference type="SUPFAM" id="SSF53098">
    <property type="entry name" value="Ribonuclease H-like"/>
    <property type="match status" value="1"/>
</dbReference>
<proteinExistence type="predicted"/>
<dbReference type="Proteomes" id="UP000801428">
    <property type="component" value="Unassembled WGS sequence"/>
</dbReference>